<evidence type="ECO:0000313" key="16">
    <source>
        <dbReference type="Proteomes" id="UP000222531"/>
    </source>
</evidence>
<dbReference type="FunFam" id="3.20.10.10:FF:000002">
    <property type="entry name" value="D-alanine aminotransferase"/>
    <property type="match status" value="1"/>
</dbReference>
<evidence type="ECO:0000256" key="1">
    <source>
        <dbReference type="ARBA" id="ARBA00001933"/>
    </source>
</evidence>
<evidence type="ECO:0000313" key="15">
    <source>
        <dbReference type="EMBL" id="PHQ51437.1"/>
    </source>
</evidence>
<dbReference type="NCBIfam" id="TIGR01122">
    <property type="entry name" value="ilvE_I"/>
    <property type="match status" value="1"/>
</dbReference>
<dbReference type="PANTHER" id="PTHR42743:SF11">
    <property type="entry name" value="AMINODEOXYCHORISMATE LYASE"/>
    <property type="match status" value="1"/>
</dbReference>
<dbReference type="Gene3D" id="3.30.470.10">
    <property type="match status" value="1"/>
</dbReference>
<dbReference type="SUPFAM" id="SSF56752">
    <property type="entry name" value="D-aminoacid aminotransferase-like PLP-dependent enzymes"/>
    <property type="match status" value="1"/>
</dbReference>
<dbReference type="OrthoDB" id="9804984at2"/>
<comment type="cofactor">
    <cofactor evidence="1 14">
        <name>pyridoxal 5'-phosphate</name>
        <dbReference type="ChEBI" id="CHEBI:597326"/>
    </cofactor>
</comment>
<comment type="caution">
    <text evidence="15">The sequence shown here is derived from an EMBL/GenBank/DDBJ whole genome shotgun (WGS) entry which is preliminary data.</text>
</comment>
<dbReference type="GO" id="GO:0009097">
    <property type="term" value="P:isoleucine biosynthetic process"/>
    <property type="evidence" value="ECO:0007669"/>
    <property type="project" value="UniProtKB-UniPathway"/>
</dbReference>
<dbReference type="Proteomes" id="UP000222531">
    <property type="component" value="Unassembled WGS sequence"/>
</dbReference>
<evidence type="ECO:0000256" key="7">
    <source>
        <dbReference type="ARBA" id="ARBA00022605"/>
    </source>
</evidence>
<comment type="function">
    <text evidence="14">Acts on leucine, isoleucine and valine.</text>
</comment>
<dbReference type="GO" id="GO:0004084">
    <property type="term" value="F:branched-chain-amino-acid transaminase activity"/>
    <property type="evidence" value="ECO:0007669"/>
    <property type="project" value="UniProtKB-EC"/>
</dbReference>
<dbReference type="UniPathway" id="UPA00048">
    <property type="reaction ID" value="UER00073"/>
</dbReference>
<evidence type="ECO:0000256" key="14">
    <source>
        <dbReference type="RuleBase" id="RU364094"/>
    </source>
</evidence>
<evidence type="ECO:0000256" key="5">
    <source>
        <dbReference type="ARBA" id="ARBA00009320"/>
    </source>
</evidence>
<evidence type="ECO:0000256" key="11">
    <source>
        <dbReference type="ARBA" id="ARBA00048212"/>
    </source>
</evidence>
<keyword evidence="7 14" id="KW-0028">Amino-acid biosynthesis</keyword>
<dbReference type="InterPro" id="IPR043132">
    <property type="entry name" value="BCAT-like_C"/>
</dbReference>
<evidence type="ECO:0000256" key="8">
    <source>
        <dbReference type="ARBA" id="ARBA00022679"/>
    </source>
</evidence>
<comment type="similarity">
    <text evidence="5 14">Belongs to the class-IV pyridoxal-phosphate-dependent aminotransferase family.</text>
</comment>
<comment type="catalytic activity">
    <reaction evidence="13 14">
        <text>L-leucine + 2-oxoglutarate = 4-methyl-2-oxopentanoate + L-glutamate</text>
        <dbReference type="Rhea" id="RHEA:18321"/>
        <dbReference type="ChEBI" id="CHEBI:16810"/>
        <dbReference type="ChEBI" id="CHEBI:17865"/>
        <dbReference type="ChEBI" id="CHEBI:29985"/>
        <dbReference type="ChEBI" id="CHEBI:57427"/>
        <dbReference type="EC" id="2.6.1.42"/>
    </reaction>
</comment>
<dbReference type="InterPro" id="IPR043131">
    <property type="entry name" value="BCAT-like_N"/>
</dbReference>
<sequence length="305" mass="33330">MALTEAEYIWMNGELVPWGDARVHVLTHGLHYGTGVLEGTRVYATPDGPAVFRLDDHIDRLYRSAHIMRMRLPYGKEQLRQASLELVRSNGHQACYLRHLANVGYGAMGIDPRANPIDVMVASWEWGAYLGEEAVQRGVRLMVSSWRRNDANVVPPVAKATGPYLNSVLAKLEALEAGFDEAVLLSGTGMVSECSGENIFVVVDGTLITPPVNAGALQGITQSTVFTLAAELGLPVRVDNLVRSDLYTADEVFLSGTAAELTPVRSIDHREVGEPGPITRQLMGLFDDVVHGRSPLSEKWLTRVS</sequence>
<keyword evidence="9 14" id="KW-0663">Pyridoxal phosphate</keyword>
<dbReference type="Gene3D" id="3.20.10.10">
    <property type="entry name" value="D-amino Acid Aminotransferase, subunit A, domain 2"/>
    <property type="match status" value="1"/>
</dbReference>
<comment type="pathway">
    <text evidence="4 14">Amino-acid biosynthesis; L-leucine biosynthesis; L-leucine from 3-methyl-2-oxobutanoate: step 4/4.</text>
</comment>
<dbReference type="InterPro" id="IPR036038">
    <property type="entry name" value="Aminotransferase-like"/>
</dbReference>
<evidence type="ECO:0000256" key="12">
    <source>
        <dbReference type="ARBA" id="ARBA00048798"/>
    </source>
</evidence>
<dbReference type="InterPro" id="IPR005785">
    <property type="entry name" value="B_amino_transI"/>
</dbReference>
<dbReference type="InterPro" id="IPR050571">
    <property type="entry name" value="Class-IV_PLP-Dep_Aminotrnsfr"/>
</dbReference>
<dbReference type="Pfam" id="PF01063">
    <property type="entry name" value="Aminotran_4"/>
    <property type="match status" value="1"/>
</dbReference>
<evidence type="ECO:0000256" key="4">
    <source>
        <dbReference type="ARBA" id="ARBA00005072"/>
    </source>
</evidence>
<evidence type="ECO:0000256" key="9">
    <source>
        <dbReference type="ARBA" id="ARBA00022898"/>
    </source>
</evidence>
<accession>A0A2G1XJN4</accession>
<evidence type="ECO:0000256" key="13">
    <source>
        <dbReference type="ARBA" id="ARBA00049229"/>
    </source>
</evidence>
<evidence type="ECO:0000256" key="6">
    <source>
        <dbReference type="ARBA" id="ARBA00022576"/>
    </source>
</evidence>
<dbReference type="UniPathway" id="UPA00049">
    <property type="reaction ID" value="UER00062"/>
</dbReference>
<dbReference type="EC" id="2.6.1.42" evidence="14"/>
<dbReference type="RefSeq" id="WP_099199304.1">
    <property type="nucleotide sequence ID" value="NZ_JBIRXA010000002.1"/>
</dbReference>
<keyword evidence="16" id="KW-1185">Reference proteome</keyword>
<dbReference type="InterPro" id="IPR033939">
    <property type="entry name" value="BCAT_family"/>
</dbReference>
<evidence type="ECO:0000256" key="3">
    <source>
        <dbReference type="ARBA" id="ARBA00004931"/>
    </source>
</evidence>
<name>A0A2G1XJN4_STRCJ</name>
<evidence type="ECO:0000256" key="2">
    <source>
        <dbReference type="ARBA" id="ARBA00004824"/>
    </source>
</evidence>
<comment type="catalytic activity">
    <reaction evidence="12 14">
        <text>L-isoleucine + 2-oxoglutarate = (S)-3-methyl-2-oxopentanoate + L-glutamate</text>
        <dbReference type="Rhea" id="RHEA:24801"/>
        <dbReference type="ChEBI" id="CHEBI:16810"/>
        <dbReference type="ChEBI" id="CHEBI:29985"/>
        <dbReference type="ChEBI" id="CHEBI:35146"/>
        <dbReference type="ChEBI" id="CHEBI:58045"/>
        <dbReference type="EC" id="2.6.1.42"/>
    </reaction>
</comment>
<comment type="pathway">
    <text evidence="3 14">Amino-acid biosynthesis; L-valine biosynthesis; L-valine from pyruvate: step 4/4.</text>
</comment>
<organism evidence="15 16">
    <name type="scientific">Streptomyces cinnamoneus</name>
    <name type="common">Streptoverticillium cinnamoneum</name>
    <dbReference type="NCBI Taxonomy" id="53446"/>
    <lineage>
        <taxon>Bacteria</taxon>
        <taxon>Bacillati</taxon>
        <taxon>Actinomycetota</taxon>
        <taxon>Actinomycetes</taxon>
        <taxon>Kitasatosporales</taxon>
        <taxon>Streptomycetaceae</taxon>
        <taxon>Streptomyces</taxon>
        <taxon>Streptomyces cinnamoneus group</taxon>
    </lineage>
</organism>
<keyword evidence="6 14" id="KW-0032">Aminotransferase</keyword>
<dbReference type="InterPro" id="IPR001544">
    <property type="entry name" value="Aminotrans_IV"/>
</dbReference>
<evidence type="ECO:0000256" key="10">
    <source>
        <dbReference type="ARBA" id="ARBA00023304"/>
    </source>
</evidence>
<proteinExistence type="inferred from homology"/>
<keyword evidence="10 14" id="KW-0100">Branched-chain amino acid biosynthesis</keyword>
<dbReference type="EMBL" id="NHZO01000146">
    <property type="protein sequence ID" value="PHQ51437.1"/>
    <property type="molecule type" value="Genomic_DNA"/>
</dbReference>
<gene>
    <name evidence="14" type="primary">ilvE</name>
    <name evidence="15" type="ORF">BLA24_13985</name>
</gene>
<dbReference type="AlphaFoldDB" id="A0A2G1XJN4"/>
<dbReference type="GO" id="GO:0009099">
    <property type="term" value="P:L-valine biosynthetic process"/>
    <property type="evidence" value="ECO:0007669"/>
    <property type="project" value="UniProtKB-UniPathway"/>
</dbReference>
<reference evidence="15 16" key="1">
    <citation type="journal article" date="2017" name="Biochemistry">
        <title>Identification of the Biosynthetic Pathway for the Antibiotic Bicyclomycin.</title>
        <authorList>
            <person name="Patteson J."/>
            <person name="Cai W."/>
            <person name="Johnson R.A."/>
            <person name="Santa Maria K."/>
            <person name="Li B."/>
        </authorList>
    </citation>
    <scope>NUCLEOTIDE SEQUENCE [LARGE SCALE GENOMIC DNA]</scope>
    <source>
        <strain evidence="15 16">ATCC 21532</strain>
    </source>
</reference>
<dbReference type="CDD" id="cd01557">
    <property type="entry name" value="BCAT_beta_family"/>
    <property type="match status" value="1"/>
</dbReference>
<comment type="pathway">
    <text evidence="2 14">Amino-acid biosynthesis; L-isoleucine biosynthesis; L-isoleucine from 2-oxobutanoate: step 4/4.</text>
</comment>
<protein>
    <recommendedName>
        <fullName evidence="14">Branched-chain-amino-acid aminotransferase</fullName>
        <shortName evidence="14">BCAT</shortName>
        <ecNumber evidence="14">2.6.1.42</ecNumber>
    </recommendedName>
</protein>
<dbReference type="NCBIfam" id="NF005146">
    <property type="entry name" value="PRK06606.1"/>
    <property type="match status" value="1"/>
</dbReference>
<keyword evidence="8 14" id="KW-0808">Transferase</keyword>
<dbReference type="UniPathway" id="UPA00047">
    <property type="reaction ID" value="UER00058"/>
</dbReference>
<dbReference type="GO" id="GO:0009098">
    <property type="term" value="P:L-leucine biosynthetic process"/>
    <property type="evidence" value="ECO:0007669"/>
    <property type="project" value="UniProtKB-UniPathway"/>
</dbReference>
<dbReference type="PANTHER" id="PTHR42743">
    <property type="entry name" value="AMINO-ACID AMINOTRANSFERASE"/>
    <property type="match status" value="1"/>
</dbReference>
<comment type="catalytic activity">
    <reaction evidence="11 14">
        <text>L-valine + 2-oxoglutarate = 3-methyl-2-oxobutanoate + L-glutamate</text>
        <dbReference type="Rhea" id="RHEA:24813"/>
        <dbReference type="ChEBI" id="CHEBI:11851"/>
        <dbReference type="ChEBI" id="CHEBI:16810"/>
        <dbReference type="ChEBI" id="CHEBI:29985"/>
        <dbReference type="ChEBI" id="CHEBI:57762"/>
        <dbReference type="EC" id="2.6.1.42"/>
    </reaction>
</comment>